<feature type="compositionally biased region" description="Polar residues" evidence="1">
    <location>
        <begin position="16"/>
        <end position="26"/>
    </location>
</feature>
<comment type="caution">
    <text evidence="2">The sequence shown here is derived from an EMBL/GenBank/DDBJ whole genome shotgun (WGS) entry which is preliminary data.</text>
</comment>
<dbReference type="EMBL" id="CAJVPV010025409">
    <property type="protein sequence ID" value="CAG8728887.1"/>
    <property type="molecule type" value="Genomic_DNA"/>
</dbReference>
<gene>
    <name evidence="2" type="ORF">AMORRO_LOCUS13864</name>
</gene>
<evidence type="ECO:0000256" key="1">
    <source>
        <dbReference type="SAM" id="MobiDB-lite"/>
    </source>
</evidence>
<protein>
    <submittedName>
        <fullName evidence="2">8843_t:CDS:1</fullName>
    </submittedName>
</protein>
<feature type="region of interest" description="Disordered" evidence="1">
    <location>
        <begin position="1"/>
        <end position="107"/>
    </location>
</feature>
<keyword evidence="3" id="KW-1185">Reference proteome</keyword>
<accession>A0A9N9IBN3</accession>
<feature type="compositionally biased region" description="Basic and acidic residues" evidence="1">
    <location>
        <begin position="1"/>
        <end position="15"/>
    </location>
</feature>
<feature type="non-terminal residue" evidence="2">
    <location>
        <position position="156"/>
    </location>
</feature>
<feature type="compositionally biased region" description="Basic and acidic residues" evidence="1">
    <location>
        <begin position="59"/>
        <end position="72"/>
    </location>
</feature>
<evidence type="ECO:0000313" key="3">
    <source>
        <dbReference type="Proteomes" id="UP000789342"/>
    </source>
</evidence>
<evidence type="ECO:0000313" key="2">
    <source>
        <dbReference type="EMBL" id="CAG8728887.1"/>
    </source>
</evidence>
<name>A0A9N9IBN3_9GLOM</name>
<proteinExistence type="predicted"/>
<dbReference type="Proteomes" id="UP000789342">
    <property type="component" value="Unassembled WGS sequence"/>
</dbReference>
<reference evidence="2" key="1">
    <citation type="submission" date="2021-06" db="EMBL/GenBank/DDBJ databases">
        <authorList>
            <person name="Kallberg Y."/>
            <person name="Tangrot J."/>
            <person name="Rosling A."/>
        </authorList>
    </citation>
    <scope>NUCLEOTIDE SEQUENCE</scope>
    <source>
        <strain evidence="2">CL551</strain>
    </source>
</reference>
<feature type="compositionally biased region" description="Polar residues" evidence="1">
    <location>
        <begin position="49"/>
        <end position="58"/>
    </location>
</feature>
<sequence>MRENANLRANRDDQPTRQTETRNPQAHRNEQPAMQTEEEEAFVGVNRYQPYNTRNQNNIRHEQEASRNERNEIIQPRMVIETTNTTPMDKDSPQTMVEELPTTTDEPEEMAIEDKINNIEVSNEVKDTQKEEIKNLLLERKDLFAQTIEELGQTDQ</sequence>
<organism evidence="2 3">
    <name type="scientific">Acaulospora morrowiae</name>
    <dbReference type="NCBI Taxonomy" id="94023"/>
    <lineage>
        <taxon>Eukaryota</taxon>
        <taxon>Fungi</taxon>
        <taxon>Fungi incertae sedis</taxon>
        <taxon>Mucoromycota</taxon>
        <taxon>Glomeromycotina</taxon>
        <taxon>Glomeromycetes</taxon>
        <taxon>Diversisporales</taxon>
        <taxon>Acaulosporaceae</taxon>
        <taxon>Acaulospora</taxon>
    </lineage>
</organism>
<dbReference type="AlphaFoldDB" id="A0A9N9IBN3"/>